<dbReference type="AlphaFoldDB" id="A0A9Q3KS22"/>
<sequence>MEDIIARTRIGKTWTRNPMESKTVPKTSREDRRPERRVLKCHKCGSAYYLANTCTKKTKVNGVQSIEEVQCAQEKKESDQKLSISVDTPVEECPIDKITALFEVTEVNTHFPQYSEDCYNLIHIQDSRMCKTKPAKGQGYTAGAFCITSILMNDVVAKVNLDTAAFFTV</sequence>
<gene>
    <name evidence="1" type="ORF">O181_124891</name>
</gene>
<dbReference type="Proteomes" id="UP000765509">
    <property type="component" value="Unassembled WGS sequence"/>
</dbReference>
<comment type="caution">
    <text evidence="1">The sequence shown here is derived from an EMBL/GenBank/DDBJ whole genome shotgun (WGS) entry which is preliminary data.</text>
</comment>
<reference evidence="1" key="1">
    <citation type="submission" date="2021-03" db="EMBL/GenBank/DDBJ databases">
        <title>Draft genome sequence of rust myrtle Austropuccinia psidii MF-1, a brazilian biotype.</title>
        <authorList>
            <person name="Quecine M.C."/>
            <person name="Pachon D.M.R."/>
            <person name="Bonatelli M.L."/>
            <person name="Correr F.H."/>
            <person name="Franceschini L.M."/>
            <person name="Leite T.F."/>
            <person name="Margarido G.R.A."/>
            <person name="Almeida C.A."/>
            <person name="Ferrarezi J.A."/>
            <person name="Labate C.A."/>
        </authorList>
    </citation>
    <scope>NUCLEOTIDE SEQUENCE</scope>
    <source>
        <strain evidence="1">MF-1</strain>
    </source>
</reference>
<proteinExistence type="predicted"/>
<accession>A0A9Q3KS22</accession>
<evidence type="ECO:0000313" key="2">
    <source>
        <dbReference type="Proteomes" id="UP000765509"/>
    </source>
</evidence>
<organism evidence="1 2">
    <name type="scientific">Austropuccinia psidii MF-1</name>
    <dbReference type="NCBI Taxonomy" id="1389203"/>
    <lineage>
        <taxon>Eukaryota</taxon>
        <taxon>Fungi</taxon>
        <taxon>Dikarya</taxon>
        <taxon>Basidiomycota</taxon>
        <taxon>Pucciniomycotina</taxon>
        <taxon>Pucciniomycetes</taxon>
        <taxon>Pucciniales</taxon>
        <taxon>Sphaerophragmiaceae</taxon>
        <taxon>Austropuccinia</taxon>
    </lineage>
</organism>
<protein>
    <submittedName>
        <fullName evidence="1">Uncharacterized protein</fullName>
    </submittedName>
</protein>
<name>A0A9Q3KS22_9BASI</name>
<keyword evidence="2" id="KW-1185">Reference proteome</keyword>
<evidence type="ECO:0000313" key="1">
    <source>
        <dbReference type="EMBL" id="MBW0585176.1"/>
    </source>
</evidence>
<dbReference type="EMBL" id="AVOT02120135">
    <property type="protein sequence ID" value="MBW0585176.1"/>
    <property type="molecule type" value="Genomic_DNA"/>
</dbReference>